<evidence type="ECO:0000259" key="18">
    <source>
        <dbReference type="Pfam" id="PF02896"/>
    </source>
</evidence>
<evidence type="ECO:0000256" key="5">
    <source>
        <dbReference type="ARBA" id="ARBA00007837"/>
    </source>
</evidence>
<evidence type="ECO:0000256" key="7">
    <source>
        <dbReference type="ARBA" id="ARBA00016544"/>
    </source>
</evidence>
<evidence type="ECO:0000256" key="8">
    <source>
        <dbReference type="ARBA" id="ARBA00022448"/>
    </source>
</evidence>
<protein>
    <recommendedName>
        <fullName evidence="7">Phosphoenolpyruvate-protein phosphotransferase</fullName>
        <ecNumber evidence="6">2.7.3.9</ecNumber>
    </recommendedName>
    <alternativeName>
        <fullName evidence="16">Phosphotransferase system, enzyme I</fullName>
    </alternativeName>
</protein>
<dbReference type="Proteomes" id="UP000690515">
    <property type="component" value="Unassembled WGS sequence"/>
</dbReference>
<dbReference type="PANTHER" id="PTHR46244">
    <property type="entry name" value="PHOSPHOENOLPYRUVATE-PROTEIN PHOSPHOTRANSFERASE"/>
    <property type="match status" value="1"/>
</dbReference>
<dbReference type="EC" id="2.7.3.9" evidence="6"/>
<evidence type="ECO:0000256" key="13">
    <source>
        <dbReference type="ARBA" id="ARBA00022723"/>
    </source>
</evidence>
<evidence type="ECO:0000256" key="11">
    <source>
        <dbReference type="ARBA" id="ARBA00022679"/>
    </source>
</evidence>
<comment type="cofactor">
    <cofactor evidence="2">
        <name>Mg(2+)</name>
        <dbReference type="ChEBI" id="CHEBI:18420"/>
    </cofactor>
</comment>
<evidence type="ECO:0000256" key="14">
    <source>
        <dbReference type="ARBA" id="ARBA00022777"/>
    </source>
</evidence>
<evidence type="ECO:0000256" key="4">
    <source>
        <dbReference type="ARBA" id="ARBA00004496"/>
    </source>
</evidence>
<dbReference type="PRINTS" id="PR01736">
    <property type="entry name" value="PHPHTRNFRASE"/>
</dbReference>
<dbReference type="InterPro" id="IPR008279">
    <property type="entry name" value="PEP-util_enz_mobile_dom"/>
</dbReference>
<dbReference type="InterPro" id="IPR036637">
    <property type="entry name" value="Phosphohistidine_dom_sf"/>
</dbReference>
<feature type="domain" description="PEP-utilising enzyme C-terminal" evidence="18">
    <location>
        <begin position="260"/>
        <end position="541"/>
    </location>
</feature>
<dbReference type="SUPFAM" id="SSF51621">
    <property type="entry name" value="Phosphoenolpyruvate/pyruvate domain"/>
    <property type="match status" value="1"/>
</dbReference>
<accession>A0ABS5Z6W6</accession>
<keyword evidence="15" id="KW-0460">Magnesium</keyword>
<dbReference type="Gene3D" id="1.10.274.10">
    <property type="entry name" value="PtsI, HPr-binding domain"/>
    <property type="match status" value="1"/>
</dbReference>
<dbReference type="NCBIfam" id="TIGR01417">
    <property type="entry name" value="PTS_I_fam"/>
    <property type="match status" value="1"/>
</dbReference>
<comment type="caution">
    <text evidence="20">The sequence shown here is derived from an EMBL/GenBank/DDBJ whole genome shotgun (WGS) entry which is preliminary data.</text>
</comment>
<gene>
    <name evidence="20" type="primary">ptsP</name>
    <name evidence="20" type="ORF">KCG35_01830</name>
</gene>
<dbReference type="Gene3D" id="3.20.20.60">
    <property type="entry name" value="Phosphoenolpyruvate-binding domains"/>
    <property type="match status" value="1"/>
</dbReference>
<dbReference type="SUPFAM" id="SSF52009">
    <property type="entry name" value="Phosphohistidine domain"/>
    <property type="match status" value="1"/>
</dbReference>
<dbReference type="InterPro" id="IPR050499">
    <property type="entry name" value="PEP-utilizing_PTS_enzyme"/>
</dbReference>
<evidence type="ECO:0000256" key="2">
    <source>
        <dbReference type="ARBA" id="ARBA00001946"/>
    </source>
</evidence>
<name>A0ABS5Z6W6_9GAMM</name>
<reference evidence="20 21" key="1">
    <citation type="submission" date="2021-04" db="EMBL/GenBank/DDBJ databases">
        <authorList>
            <person name="Pira H."/>
            <person name="Risdian C."/>
            <person name="Wink J."/>
        </authorList>
    </citation>
    <scope>NUCLEOTIDE SEQUENCE [LARGE SCALE GENOMIC DNA]</scope>
    <source>
        <strain evidence="20 21">WH53</strain>
    </source>
</reference>
<keyword evidence="8" id="KW-0813">Transport</keyword>
<dbReference type="InterPro" id="IPR006318">
    <property type="entry name" value="PTS_EI-like"/>
</dbReference>
<dbReference type="Pfam" id="PF02896">
    <property type="entry name" value="PEP-utilizers_C"/>
    <property type="match status" value="1"/>
</dbReference>
<feature type="domain" description="PEP-utilising enzyme mobile" evidence="17">
    <location>
        <begin position="159"/>
        <end position="232"/>
    </location>
</feature>
<keyword evidence="10" id="KW-0762">Sugar transport</keyword>
<keyword evidence="13" id="KW-0479">Metal-binding</keyword>
<evidence type="ECO:0000259" key="19">
    <source>
        <dbReference type="Pfam" id="PF05524"/>
    </source>
</evidence>
<dbReference type="GO" id="GO:0008965">
    <property type="term" value="F:phosphoenolpyruvate-protein phosphotransferase activity"/>
    <property type="evidence" value="ECO:0007669"/>
    <property type="project" value="UniProtKB-EC"/>
</dbReference>
<keyword evidence="21" id="KW-1185">Reference proteome</keyword>
<feature type="domain" description="Phosphotransferase system enzyme I N-terminal" evidence="19">
    <location>
        <begin position="9"/>
        <end position="132"/>
    </location>
</feature>
<evidence type="ECO:0000256" key="15">
    <source>
        <dbReference type="ARBA" id="ARBA00022842"/>
    </source>
</evidence>
<evidence type="ECO:0000313" key="20">
    <source>
        <dbReference type="EMBL" id="MBU2709794.1"/>
    </source>
</evidence>
<evidence type="ECO:0000256" key="10">
    <source>
        <dbReference type="ARBA" id="ARBA00022597"/>
    </source>
</evidence>
<keyword evidence="14" id="KW-0418">Kinase</keyword>
<comment type="function">
    <text evidence="3">General (non sugar-specific) component of the phosphoenolpyruvate-dependent sugar phosphotransferase system (sugar PTS). This major carbohydrate active-transport system catalyzes the phosphorylation of incoming sugar substrates concomitantly with their translocation across the cell membrane. Enzyme I transfers the phosphoryl group from phosphoenolpyruvate (PEP) to the phosphoryl carrier protein (HPr).</text>
</comment>
<evidence type="ECO:0000256" key="16">
    <source>
        <dbReference type="ARBA" id="ARBA00033235"/>
    </source>
</evidence>
<dbReference type="SUPFAM" id="SSF47831">
    <property type="entry name" value="Enzyme I of the PEP:sugar phosphotransferase system HPr-binding (sub)domain"/>
    <property type="match status" value="1"/>
</dbReference>
<comment type="similarity">
    <text evidence="5">Belongs to the PEP-utilizing enzyme family.</text>
</comment>
<evidence type="ECO:0000256" key="1">
    <source>
        <dbReference type="ARBA" id="ARBA00000683"/>
    </source>
</evidence>
<dbReference type="InterPro" id="IPR023151">
    <property type="entry name" value="PEP_util_CS"/>
</dbReference>
<dbReference type="Pfam" id="PF00391">
    <property type="entry name" value="PEP-utilizers"/>
    <property type="match status" value="1"/>
</dbReference>
<dbReference type="Gene3D" id="3.50.30.10">
    <property type="entry name" value="Phosphohistidine domain"/>
    <property type="match status" value="1"/>
</dbReference>
<dbReference type="Pfam" id="PF05524">
    <property type="entry name" value="PEP-utilisers_N"/>
    <property type="match status" value="1"/>
</dbReference>
<dbReference type="InterPro" id="IPR040442">
    <property type="entry name" value="Pyrv_kinase-like_dom_sf"/>
</dbReference>
<comment type="catalytic activity">
    <reaction evidence="1">
        <text>L-histidyl-[protein] + phosphoenolpyruvate = N(pros)-phospho-L-histidyl-[protein] + pyruvate</text>
        <dbReference type="Rhea" id="RHEA:23880"/>
        <dbReference type="Rhea" id="RHEA-COMP:9745"/>
        <dbReference type="Rhea" id="RHEA-COMP:9746"/>
        <dbReference type="ChEBI" id="CHEBI:15361"/>
        <dbReference type="ChEBI" id="CHEBI:29979"/>
        <dbReference type="ChEBI" id="CHEBI:58702"/>
        <dbReference type="ChEBI" id="CHEBI:64837"/>
        <dbReference type="EC" id="2.7.3.9"/>
    </reaction>
</comment>
<evidence type="ECO:0000313" key="21">
    <source>
        <dbReference type="Proteomes" id="UP000690515"/>
    </source>
</evidence>
<evidence type="ECO:0000259" key="17">
    <source>
        <dbReference type="Pfam" id="PF00391"/>
    </source>
</evidence>
<proteinExistence type="inferred from homology"/>
<dbReference type="InterPro" id="IPR008731">
    <property type="entry name" value="PTS_EIN"/>
</dbReference>
<keyword evidence="11 20" id="KW-0808">Transferase</keyword>
<dbReference type="PANTHER" id="PTHR46244:SF3">
    <property type="entry name" value="PHOSPHOENOLPYRUVATE-PROTEIN PHOSPHOTRANSFERASE"/>
    <property type="match status" value="1"/>
</dbReference>
<comment type="subcellular location">
    <subcellularLocation>
        <location evidence="4">Cytoplasm</location>
    </subcellularLocation>
</comment>
<dbReference type="PROSITE" id="PS00742">
    <property type="entry name" value="PEP_ENZYMES_2"/>
    <property type="match status" value="1"/>
</dbReference>
<evidence type="ECO:0000256" key="12">
    <source>
        <dbReference type="ARBA" id="ARBA00022683"/>
    </source>
</evidence>
<sequence>MPKQPLTIQGAAISPGYAQGIVHLQRSLLGPIDVPVKGAQLNVEEEFTRLDQATAQISNDLIILATRVEKEIDKHLAEVFGVHKQILDDHLLKEELRREIVDNLVTAGSAVKSVFLRWEKRFLLMESRIAREKGDDLHDVSIRLRNALAGITTHPLEQIPENCILVTQRLLPSDTVFLNNRSTAAVLLEYGAKGSHAALFARQLGVPCISEIPNILEKLTNGDMALVDGTLGVLIVNPNRPMMISFQKTVDENALLLQKAQKLAGCPAVTLDGMLISVNANVGCHEDTSKALKNGADGIGLYRIEQFYIGRTLPPTSDELLDEMRHTLSSMKGNSVCVRLLDVGADKPLPFVGFMAETNPALGRRGIRLLREYPELLYTQIKAIISLMSDYEVQILVPMVALPEDILLVKKMLNTFCIEHNISPLPKLGAMIETPAAALSASTIAPHVDFMSFGSNDLTQYAFAADRENASVETYYNDDSAVIFRMMEIVHSDVPDMPLSICGELAGSKEHIRRLLQCGITSLSVAAPLVPLIKETIRKTKVDLPR</sequence>
<keyword evidence="9" id="KW-0963">Cytoplasm</keyword>
<evidence type="ECO:0000256" key="3">
    <source>
        <dbReference type="ARBA" id="ARBA00002728"/>
    </source>
</evidence>
<evidence type="ECO:0000256" key="6">
    <source>
        <dbReference type="ARBA" id="ARBA00012232"/>
    </source>
</evidence>
<dbReference type="InterPro" id="IPR000121">
    <property type="entry name" value="PEP_util_C"/>
</dbReference>
<dbReference type="EMBL" id="JAGSOY010000002">
    <property type="protein sequence ID" value="MBU2709794.1"/>
    <property type="molecule type" value="Genomic_DNA"/>
</dbReference>
<organism evidence="20 21">
    <name type="scientific">Zooshikella harenae</name>
    <dbReference type="NCBI Taxonomy" id="2827238"/>
    <lineage>
        <taxon>Bacteria</taxon>
        <taxon>Pseudomonadati</taxon>
        <taxon>Pseudomonadota</taxon>
        <taxon>Gammaproteobacteria</taxon>
        <taxon>Oceanospirillales</taxon>
        <taxon>Zooshikellaceae</taxon>
        <taxon>Zooshikella</taxon>
    </lineage>
</organism>
<evidence type="ECO:0000256" key="9">
    <source>
        <dbReference type="ARBA" id="ARBA00022490"/>
    </source>
</evidence>
<keyword evidence="12" id="KW-0598">Phosphotransferase system</keyword>
<dbReference type="InterPro" id="IPR036618">
    <property type="entry name" value="PtsI_HPr-bd_sf"/>
</dbReference>
<dbReference type="InterPro" id="IPR015813">
    <property type="entry name" value="Pyrv/PenolPyrv_kinase-like_dom"/>
</dbReference>